<feature type="compositionally biased region" description="Basic and acidic residues" evidence="1">
    <location>
        <begin position="82"/>
        <end position="93"/>
    </location>
</feature>
<accession>A0AAN5I8S9</accession>
<evidence type="ECO:0000313" key="2">
    <source>
        <dbReference type="EMBL" id="GMR55290.1"/>
    </source>
</evidence>
<feature type="compositionally biased region" description="Basic and acidic residues" evidence="1">
    <location>
        <begin position="107"/>
        <end position="132"/>
    </location>
</feature>
<comment type="caution">
    <text evidence="2">The sequence shown here is derived from an EMBL/GenBank/DDBJ whole genome shotgun (WGS) entry which is preliminary data.</text>
</comment>
<dbReference type="Proteomes" id="UP001328107">
    <property type="component" value="Unassembled WGS sequence"/>
</dbReference>
<organism evidence="2 3">
    <name type="scientific">Pristionchus mayeri</name>
    <dbReference type="NCBI Taxonomy" id="1317129"/>
    <lineage>
        <taxon>Eukaryota</taxon>
        <taxon>Metazoa</taxon>
        <taxon>Ecdysozoa</taxon>
        <taxon>Nematoda</taxon>
        <taxon>Chromadorea</taxon>
        <taxon>Rhabditida</taxon>
        <taxon>Rhabditina</taxon>
        <taxon>Diplogasteromorpha</taxon>
        <taxon>Diplogasteroidea</taxon>
        <taxon>Neodiplogasteridae</taxon>
        <taxon>Pristionchus</taxon>
    </lineage>
</organism>
<reference evidence="3" key="1">
    <citation type="submission" date="2022-10" db="EMBL/GenBank/DDBJ databases">
        <title>Genome assembly of Pristionchus species.</title>
        <authorList>
            <person name="Yoshida K."/>
            <person name="Sommer R.J."/>
        </authorList>
    </citation>
    <scope>NUCLEOTIDE SEQUENCE [LARGE SCALE GENOMIC DNA]</scope>
    <source>
        <strain evidence="3">RS5460</strain>
    </source>
</reference>
<dbReference type="EMBL" id="BTRK01000005">
    <property type="protein sequence ID" value="GMR55290.1"/>
    <property type="molecule type" value="Genomic_DNA"/>
</dbReference>
<feature type="compositionally biased region" description="Basic residues" evidence="1">
    <location>
        <begin position="33"/>
        <end position="44"/>
    </location>
</feature>
<feature type="region of interest" description="Disordered" evidence="1">
    <location>
        <begin position="1"/>
        <end position="132"/>
    </location>
</feature>
<feature type="non-terminal residue" evidence="2">
    <location>
        <position position="177"/>
    </location>
</feature>
<sequence length="177" mass="21073">MGIFSTLFGKKKGDKTRDQNRPSTVYFEEPRERRHQQRRQRRNSTHSDEEEHIHAYAQSVGRRMPKGSKSCTGAEMAEDEENRMPRIDIDRRMSSRGHINRSSEGLRSSRREMSGVRRFEIDSGSDEEKSAREKIIQDLRREMKEKEEKLKKKYEEMKTAALLVQREKDEESRRNKK</sequence>
<gene>
    <name evidence="2" type="ORF">PMAYCL1PPCAC_25485</name>
</gene>
<evidence type="ECO:0000256" key="1">
    <source>
        <dbReference type="SAM" id="MobiDB-lite"/>
    </source>
</evidence>
<proteinExistence type="predicted"/>
<protein>
    <submittedName>
        <fullName evidence="2">Uncharacterized protein</fullName>
    </submittedName>
</protein>
<feature type="compositionally biased region" description="Basic and acidic residues" evidence="1">
    <location>
        <begin position="45"/>
        <end position="54"/>
    </location>
</feature>
<dbReference type="AlphaFoldDB" id="A0AAN5I8S9"/>
<name>A0AAN5I8S9_9BILA</name>
<keyword evidence="3" id="KW-1185">Reference proteome</keyword>
<evidence type="ECO:0000313" key="3">
    <source>
        <dbReference type="Proteomes" id="UP001328107"/>
    </source>
</evidence>